<dbReference type="Pfam" id="PF04433">
    <property type="entry name" value="SWIRM"/>
    <property type="match status" value="1"/>
</dbReference>
<reference evidence="10" key="1">
    <citation type="submission" date="2016-04" db="EMBL/GenBank/DDBJ databases">
        <authorList>
            <person name="Evans L.H."/>
            <person name="Alamgir A."/>
            <person name="Owens N."/>
            <person name="Weber N.D."/>
            <person name="Virtaneva K."/>
            <person name="Barbian K."/>
            <person name="Babar A."/>
            <person name="Rosenke K."/>
        </authorList>
    </citation>
    <scope>NUCLEOTIDE SEQUENCE [LARGE SCALE GENOMIC DNA]</scope>
    <source>
        <strain evidence="10">CBS 101.48</strain>
    </source>
</reference>
<dbReference type="SUPFAM" id="SSF46689">
    <property type="entry name" value="Homeodomain-like"/>
    <property type="match status" value="1"/>
</dbReference>
<keyword evidence="3" id="KW-0805">Transcription regulation</keyword>
<dbReference type="InterPro" id="IPR009057">
    <property type="entry name" value="Homeodomain-like_sf"/>
</dbReference>
<dbReference type="FunFam" id="1.10.10.10:FF:000020">
    <property type="entry name" value="SWI/SNF complex subunit SMARCC2 isoform c"/>
    <property type="match status" value="1"/>
</dbReference>
<proteinExistence type="predicted"/>
<feature type="region of interest" description="Disordered" evidence="6">
    <location>
        <begin position="272"/>
        <end position="296"/>
    </location>
</feature>
<feature type="compositionally biased region" description="Polar residues" evidence="6">
    <location>
        <begin position="545"/>
        <end position="555"/>
    </location>
</feature>
<feature type="compositionally biased region" description="Polar residues" evidence="6">
    <location>
        <begin position="526"/>
        <end position="537"/>
    </location>
</feature>
<evidence type="ECO:0000259" key="7">
    <source>
        <dbReference type="PROSITE" id="PS50934"/>
    </source>
</evidence>
<evidence type="ECO:0000256" key="3">
    <source>
        <dbReference type="ARBA" id="ARBA00023015"/>
    </source>
</evidence>
<gene>
    <name evidence="10" type="primary">ABSGL_14881.1 scaffold 15133</name>
</gene>
<dbReference type="PANTHER" id="PTHR15381">
    <property type="entry name" value="CHONDROITIN SULFATE PROTEOGLYCAN 5 -RELATED"/>
    <property type="match status" value="1"/>
</dbReference>
<dbReference type="Gene3D" id="1.10.10.10">
    <property type="entry name" value="Winged helix-like DNA-binding domain superfamily/Winged helix DNA-binding domain"/>
    <property type="match status" value="1"/>
</dbReference>
<dbReference type="InterPro" id="IPR032451">
    <property type="entry name" value="SMARCC_C"/>
</dbReference>
<evidence type="ECO:0000256" key="4">
    <source>
        <dbReference type="ARBA" id="ARBA00023163"/>
    </source>
</evidence>
<dbReference type="AlphaFoldDB" id="A0A163K7W6"/>
<evidence type="ECO:0008006" key="12">
    <source>
        <dbReference type="Google" id="ProtNLM"/>
    </source>
</evidence>
<evidence type="ECO:0000256" key="5">
    <source>
        <dbReference type="ARBA" id="ARBA00023242"/>
    </source>
</evidence>
<feature type="region of interest" description="Disordered" evidence="6">
    <location>
        <begin position="335"/>
        <end position="373"/>
    </location>
</feature>
<dbReference type="GO" id="GO:0005634">
    <property type="term" value="C:nucleus"/>
    <property type="evidence" value="ECO:0007669"/>
    <property type="project" value="UniProtKB-SubCell"/>
</dbReference>
<evidence type="ECO:0000256" key="1">
    <source>
        <dbReference type="ARBA" id="ARBA00004123"/>
    </source>
</evidence>
<dbReference type="InterPro" id="IPR036388">
    <property type="entry name" value="WH-like_DNA-bd_sf"/>
</dbReference>
<dbReference type="InterPro" id="IPR036420">
    <property type="entry name" value="BRCT_dom_sf"/>
</dbReference>
<evidence type="ECO:0000259" key="8">
    <source>
        <dbReference type="PROSITE" id="PS51293"/>
    </source>
</evidence>
<dbReference type="PROSITE" id="PS52032">
    <property type="entry name" value="MARR_BRCT_CHROMO"/>
    <property type="match status" value="1"/>
</dbReference>
<dbReference type="GO" id="GO:1902494">
    <property type="term" value="C:catalytic complex"/>
    <property type="evidence" value="ECO:0007669"/>
    <property type="project" value="UniProtKB-ARBA"/>
</dbReference>
<evidence type="ECO:0000313" key="11">
    <source>
        <dbReference type="Proteomes" id="UP000078561"/>
    </source>
</evidence>
<feature type="domain" description="SWIRM" evidence="7">
    <location>
        <begin position="391"/>
        <end position="488"/>
    </location>
</feature>
<keyword evidence="5" id="KW-0539">Nucleus</keyword>
<dbReference type="GO" id="GO:0000785">
    <property type="term" value="C:chromatin"/>
    <property type="evidence" value="ECO:0007669"/>
    <property type="project" value="UniProtKB-ARBA"/>
</dbReference>
<dbReference type="InterPro" id="IPR049898">
    <property type="entry name" value="MARR_BRCT_CHROMO"/>
</dbReference>
<feature type="compositionally biased region" description="Polar residues" evidence="6">
    <location>
        <begin position="362"/>
        <end position="373"/>
    </location>
</feature>
<dbReference type="EMBL" id="LT554999">
    <property type="protein sequence ID" value="SAM09207.1"/>
    <property type="molecule type" value="Genomic_DNA"/>
</dbReference>
<feature type="compositionally biased region" description="Basic and acidic residues" evidence="6">
    <location>
        <begin position="605"/>
        <end position="626"/>
    </location>
</feature>
<dbReference type="PROSITE" id="PS51293">
    <property type="entry name" value="SANT"/>
    <property type="match status" value="1"/>
</dbReference>
<feature type="region of interest" description="Disordered" evidence="6">
    <location>
        <begin position="82"/>
        <end position="109"/>
    </location>
</feature>
<feature type="compositionally biased region" description="Polar residues" evidence="6">
    <location>
        <begin position="579"/>
        <end position="604"/>
    </location>
</feature>
<dbReference type="InterPro" id="IPR017884">
    <property type="entry name" value="SANT_dom"/>
</dbReference>
<dbReference type="OrthoDB" id="118550at2759"/>
<feature type="domain" description="SANT" evidence="8">
    <location>
        <begin position="629"/>
        <end position="673"/>
    </location>
</feature>
<dbReference type="InParanoid" id="A0A163K7W6"/>
<dbReference type="Gene3D" id="1.10.10.60">
    <property type="entry name" value="Homeodomain-like"/>
    <property type="match status" value="1"/>
</dbReference>
<feature type="region of interest" description="Disordered" evidence="6">
    <location>
        <begin position="804"/>
        <end position="866"/>
    </location>
</feature>
<feature type="region of interest" description="Disordered" evidence="6">
    <location>
        <begin position="521"/>
        <end position="561"/>
    </location>
</feature>
<name>A0A163K7W6_ABSGL</name>
<keyword evidence="11" id="KW-1185">Reference proteome</keyword>
<sequence length="866" mass="97758">MVASPSSEPMVDFELYDKQETIDNFENILPHFRRDLALTHNVIVKSTAAQLSSFTAKFQHFQYRILGTPSAIQEARSSFVNKKAKSSSPINSNENSDDDDNNNGGDGEACPPCLPPLMFRTDNLNPMSPLYIILETAYAHQPDDSLWDLESHRRRDEYLELTRTMYERLEEAGLYDPPRLILLGLTDQDGEKKEQAIAMVNDLKGKLVDRIDQATHVVHFSKNDEKDDGKRVTSKMVRILESDDGNSLVHWYRYPDSYNEWLNEKKIKDNKRVEEEEDDAPAASTGAPDDGNGPLYVQSSWLTDGYKFNTWMDPQDYKCPPHIITGLKRRMEETGGLSSNIDQGNNDYDSDSVSNNKRFRSSNDTNGDKTNGANDIQEQARRHLSTQQFEVIIPSYAAWFEFDQIHKTERLALPEFFNGVNQTKSPVAYMDFRNFMVNTYRLNPLEYLTVTACRRNLPGDVCAIIRIHGFLEKWGLINYQIDPTLKMSNIGPPFSGNFTVVMEMPHALRPAVQKPRLITIQHEPTDPNSTPSESTPSYDKPLTAPNDTSSSSASRPATKKIDLNLELRQSVYPLVDLPSSKQQPSLTNDTTSNGHHIESTQSSRSEQHDDKVVDKEDGDGLKTTTDRLTDQQKVLLLEGMEMFDNDWNAVAEHTGLSKEDCISHYLQLPLEDPYVDLDIMQSGIDRFAKQQQHKRLGDDDPLVLVVDFLKENADSDHVAAHVSASSSDNVDPINNNSSKNDTKLAHDLIKNKVALYKKKMGYFMELEAHIEQERQLLEQERHQLGLDRLEIRKKEAQITGEILRRRAMNGSMFSDTTKEGNTHRTDTPPPPSLPSSSPSSLSHASLTTAALASAMSTNSPLHAELP</sequence>
<dbReference type="STRING" id="4829.A0A163K7W6"/>
<evidence type="ECO:0000259" key="9">
    <source>
        <dbReference type="PROSITE" id="PS52032"/>
    </source>
</evidence>
<dbReference type="Pfam" id="PF16495">
    <property type="entry name" value="SWIRM-assoc_1"/>
    <property type="match status" value="1"/>
</dbReference>
<dbReference type="GO" id="GO:0006325">
    <property type="term" value="P:chromatin organization"/>
    <property type="evidence" value="ECO:0007669"/>
    <property type="project" value="UniProtKB-KW"/>
</dbReference>
<feature type="compositionally biased region" description="Basic and acidic residues" evidence="6">
    <location>
        <begin position="816"/>
        <end position="826"/>
    </location>
</feature>
<dbReference type="SUPFAM" id="SSF52113">
    <property type="entry name" value="BRCT domain"/>
    <property type="match status" value="1"/>
</dbReference>
<keyword evidence="4" id="KW-0804">Transcription</keyword>
<dbReference type="PANTHER" id="PTHR15381:SF1">
    <property type="entry name" value="CHONDROITIN SULFATE PROTEOGLYCAN 5"/>
    <property type="match status" value="1"/>
</dbReference>
<organism evidence="10">
    <name type="scientific">Absidia glauca</name>
    <name type="common">Pin mould</name>
    <dbReference type="NCBI Taxonomy" id="4829"/>
    <lineage>
        <taxon>Eukaryota</taxon>
        <taxon>Fungi</taxon>
        <taxon>Fungi incertae sedis</taxon>
        <taxon>Mucoromycota</taxon>
        <taxon>Mucoromycotina</taxon>
        <taxon>Mucoromycetes</taxon>
        <taxon>Mucorales</taxon>
        <taxon>Cunninghamellaceae</taxon>
        <taxon>Absidia</taxon>
    </lineage>
</organism>
<feature type="compositionally biased region" description="Low complexity" evidence="6">
    <location>
        <begin position="345"/>
        <end position="356"/>
    </location>
</feature>
<comment type="subcellular location">
    <subcellularLocation>
        <location evidence="1">Nucleus</location>
    </subcellularLocation>
</comment>
<feature type="compositionally biased region" description="Low complexity" evidence="6">
    <location>
        <begin position="834"/>
        <end position="857"/>
    </location>
</feature>
<dbReference type="Proteomes" id="UP000078561">
    <property type="component" value="Unassembled WGS sequence"/>
</dbReference>
<keyword evidence="2" id="KW-0156">Chromatin regulator</keyword>
<evidence type="ECO:0000256" key="6">
    <source>
        <dbReference type="SAM" id="MobiDB-lite"/>
    </source>
</evidence>
<dbReference type="PROSITE" id="PS50934">
    <property type="entry name" value="SWIRM"/>
    <property type="match status" value="1"/>
</dbReference>
<protein>
    <recommendedName>
        <fullName evidence="12">SWIRM domain-containing protein</fullName>
    </recommendedName>
</protein>
<dbReference type="GO" id="GO:0048858">
    <property type="term" value="P:cell projection morphogenesis"/>
    <property type="evidence" value="ECO:0007669"/>
    <property type="project" value="TreeGrafter"/>
</dbReference>
<evidence type="ECO:0000313" key="10">
    <source>
        <dbReference type="EMBL" id="SAM09207.1"/>
    </source>
</evidence>
<evidence type="ECO:0000256" key="2">
    <source>
        <dbReference type="ARBA" id="ARBA00022853"/>
    </source>
</evidence>
<feature type="region of interest" description="Disordered" evidence="6">
    <location>
        <begin position="575"/>
        <end position="626"/>
    </location>
</feature>
<dbReference type="InterPro" id="IPR007526">
    <property type="entry name" value="SWIRM"/>
</dbReference>
<accession>A0A163K7W6</accession>
<feature type="domain" description="Chromo" evidence="9">
    <location>
        <begin position="1"/>
        <end position="333"/>
    </location>
</feature>
<dbReference type="GO" id="GO:0006355">
    <property type="term" value="P:regulation of DNA-templated transcription"/>
    <property type="evidence" value="ECO:0007669"/>
    <property type="project" value="UniProtKB-ARBA"/>
</dbReference>